<gene>
    <name evidence="2" type="ORF">PCOR1329_LOCUS56627</name>
</gene>
<feature type="non-terminal residue" evidence="2">
    <location>
        <position position="308"/>
    </location>
</feature>
<feature type="region of interest" description="Disordered" evidence="1">
    <location>
        <begin position="54"/>
        <end position="95"/>
    </location>
</feature>
<evidence type="ECO:0000313" key="3">
    <source>
        <dbReference type="Proteomes" id="UP001189429"/>
    </source>
</evidence>
<evidence type="ECO:0000313" key="2">
    <source>
        <dbReference type="EMBL" id="CAK0870557.1"/>
    </source>
</evidence>
<dbReference type="EMBL" id="CAUYUJ010016972">
    <property type="protein sequence ID" value="CAK0870557.1"/>
    <property type="molecule type" value="Genomic_DNA"/>
</dbReference>
<keyword evidence="3" id="KW-1185">Reference proteome</keyword>
<name>A0ABN9VEV5_9DINO</name>
<comment type="caution">
    <text evidence="2">The sequence shown here is derived from an EMBL/GenBank/DDBJ whole genome shotgun (WGS) entry which is preliminary data.</text>
</comment>
<reference evidence="2" key="1">
    <citation type="submission" date="2023-10" db="EMBL/GenBank/DDBJ databases">
        <authorList>
            <person name="Chen Y."/>
            <person name="Shah S."/>
            <person name="Dougan E. K."/>
            <person name="Thang M."/>
            <person name="Chan C."/>
        </authorList>
    </citation>
    <scope>NUCLEOTIDE SEQUENCE [LARGE SCALE GENOMIC DNA]</scope>
</reference>
<sequence length="308" mass="32441">ARPWKAAAADLKAMLGGNSEPFKNPLDSDAKGPLAQSFCRVRHGERFETGLEHDLEKSGTGESKLSSEWHPGAGDSGPGAAPPRARHMAAESGGPKSTRIHIIENFAERSTKANDSGVAVDIAREATALHPKVARGGDFRAVLGEGRWEWPLGAGQRALSAPPEQDDDGDDLMPMVLEGVAGDEVRAVVPRGGARSTMDFADGGQNVCMAGKGSIAAAIAKPNRVAEGRPLRPSHPARASKTAARAEIVACGIYSDCEDEGLSPSYPGTVLNMMESAPSPPCAGSVARWRLLDMPARCYDFPQDKPTK</sequence>
<feature type="non-terminal residue" evidence="2">
    <location>
        <position position="1"/>
    </location>
</feature>
<accession>A0ABN9VEV5</accession>
<protein>
    <submittedName>
        <fullName evidence="2">Uncharacterized protein</fullName>
    </submittedName>
</protein>
<evidence type="ECO:0000256" key="1">
    <source>
        <dbReference type="SAM" id="MobiDB-lite"/>
    </source>
</evidence>
<organism evidence="2 3">
    <name type="scientific">Prorocentrum cordatum</name>
    <dbReference type="NCBI Taxonomy" id="2364126"/>
    <lineage>
        <taxon>Eukaryota</taxon>
        <taxon>Sar</taxon>
        <taxon>Alveolata</taxon>
        <taxon>Dinophyceae</taxon>
        <taxon>Prorocentrales</taxon>
        <taxon>Prorocentraceae</taxon>
        <taxon>Prorocentrum</taxon>
    </lineage>
</organism>
<proteinExistence type="predicted"/>
<dbReference type="Proteomes" id="UP001189429">
    <property type="component" value="Unassembled WGS sequence"/>
</dbReference>